<evidence type="ECO:0000256" key="2">
    <source>
        <dbReference type="SAM" id="Phobius"/>
    </source>
</evidence>
<feature type="transmembrane region" description="Helical" evidence="2">
    <location>
        <begin position="390"/>
        <end position="412"/>
    </location>
</feature>
<feature type="transmembrane region" description="Helical" evidence="2">
    <location>
        <begin position="294"/>
        <end position="313"/>
    </location>
</feature>
<sequence>MYSTSSHCRSAYSCIAEQAEARPLLSVLFIVVILATTLTLHLWIQAEQNEEEIVSEINPGEQIKIDIPNQVSLPLPLLQKTPEVLGTSSYLDGLSPKLPNEGKQIAEVITRGKQVVNILNSASIVASSVYINQEVPTSSSCSCGPSPNYLDKENIVKFPGNQITIDVPDPGSPFALQLCKPPRVLDTSSSSVGSSHISPDKVESTGNVAVRDQTDGEISYTDSLLCQALIEGQEASNFHIEHPSSLLSEAQQTTSGIANDEPMATSQSAEPPLPPAAVVESETQVPDLKTEFKVASWVIVISGGGIVSVLAGLPGNEKAELTHNVLFKAYTLLNYISLVSAVALFLLTFRRSNIPRLVIIAKLSMWVTLGSITYALGCATSILLPKSLAGVVLILVVPLLVVFLGIILSFSIRKT</sequence>
<organism evidence="3 4">
    <name type="scientific">Macleaya cordata</name>
    <name type="common">Five-seeded plume-poppy</name>
    <name type="synonym">Bocconia cordata</name>
    <dbReference type="NCBI Taxonomy" id="56857"/>
    <lineage>
        <taxon>Eukaryota</taxon>
        <taxon>Viridiplantae</taxon>
        <taxon>Streptophyta</taxon>
        <taxon>Embryophyta</taxon>
        <taxon>Tracheophyta</taxon>
        <taxon>Spermatophyta</taxon>
        <taxon>Magnoliopsida</taxon>
        <taxon>Ranunculales</taxon>
        <taxon>Papaveraceae</taxon>
        <taxon>Papaveroideae</taxon>
        <taxon>Macleaya</taxon>
    </lineage>
</organism>
<feature type="transmembrane region" description="Helical" evidence="2">
    <location>
        <begin position="359"/>
        <end position="384"/>
    </location>
</feature>
<evidence type="ECO:0000313" key="4">
    <source>
        <dbReference type="Proteomes" id="UP000195402"/>
    </source>
</evidence>
<feature type="region of interest" description="Disordered" evidence="1">
    <location>
        <begin position="187"/>
        <end position="206"/>
    </location>
</feature>
<gene>
    <name evidence="3" type="ORF">BVC80_8957g17</name>
</gene>
<dbReference type="OrthoDB" id="2006910at2759"/>
<evidence type="ECO:0000313" key="3">
    <source>
        <dbReference type="EMBL" id="OVA14823.1"/>
    </source>
</evidence>
<keyword evidence="2" id="KW-0812">Transmembrane</keyword>
<name>A0A200QWH1_MACCD</name>
<dbReference type="EMBL" id="MVGT01000945">
    <property type="protein sequence ID" value="OVA14823.1"/>
    <property type="molecule type" value="Genomic_DNA"/>
</dbReference>
<accession>A0A200QWH1</accession>
<keyword evidence="2" id="KW-0472">Membrane</keyword>
<feature type="compositionally biased region" description="Low complexity" evidence="1">
    <location>
        <begin position="188"/>
        <end position="197"/>
    </location>
</feature>
<feature type="transmembrane region" description="Helical" evidence="2">
    <location>
        <begin position="24"/>
        <end position="44"/>
    </location>
</feature>
<dbReference type="Proteomes" id="UP000195402">
    <property type="component" value="Unassembled WGS sequence"/>
</dbReference>
<dbReference type="InParanoid" id="A0A200QWH1"/>
<keyword evidence="2" id="KW-1133">Transmembrane helix</keyword>
<proteinExistence type="predicted"/>
<evidence type="ECO:0000256" key="1">
    <source>
        <dbReference type="SAM" id="MobiDB-lite"/>
    </source>
</evidence>
<protein>
    <submittedName>
        <fullName evidence="3">Uncharacterized protein</fullName>
    </submittedName>
</protein>
<dbReference type="AlphaFoldDB" id="A0A200QWH1"/>
<keyword evidence="4" id="KW-1185">Reference proteome</keyword>
<feature type="transmembrane region" description="Helical" evidence="2">
    <location>
        <begin position="325"/>
        <end position="347"/>
    </location>
</feature>
<comment type="caution">
    <text evidence="3">The sequence shown here is derived from an EMBL/GenBank/DDBJ whole genome shotgun (WGS) entry which is preliminary data.</text>
</comment>
<reference evidence="3 4" key="1">
    <citation type="journal article" date="2017" name="Mol. Plant">
        <title>The Genome of Medicinal Plant Macleaya cordata Provides New Insights into Benzylisoquinoline Alkaloids Metabolism.</title>
        <authorList>
            <person name="Liu X."/>
            <person name="Liu Y."/>
            <person name="Huang P."/>
            <person name="Ma Y."/>
            <person name="Qing Z."/>
            <person name="Tang Q."/>
            <person name="Cao H."/>
            <person name="Cheng P."/>
            <person name="Zheng Y."/>
            <person name="Yuan Z."/>
            <person name="Zhou Y."/>
            <person name="Liu J."/>
            <person name="Tang Z."/>
            <person name="Zhuo Y."/>
            <person name="Zhang Y."/>
            <person name="Yu L."/>
            <person name="Huang J."/>
            <person name="Yang P."/>
            <person name="Peng Q."/>
            <person name="Zhang J."/>
            <person name="Jiang W."/>
            <person name="Zhang Z."/>
            <person name="Lin K."/>
            <person name="Ro D.K."/>
            <person name="Chen X."/>
            <person name="Xiong X."/>
            <person name="Shang Y."/>
            <person name="Huang S."/>
            <person name="Zeng J."/>
        </authorList>
    </citation>
    <scope>NUCLEOTIDE SEQUENCE [LARGE SCALE GENOMIC DNA]</scope>
    <source>
        <strain evidence="4">cv. BLH2017</strain>
        <tissue evidence="3">Root</tissue>
    </source>
</reference>